<dbReference type="InterPro" id="IPR008152">
    <property type="entry name" value="Clathrin_a/b/g-adaptin_app_Ig"/>
</dbReference>
<dbReference type="InterPro" id="IPR017107">
    <property type="entry name" value="AP1_complex_gsu"/>
</dbReference>
<accession>A0A0V0R6K0</accession>
<organism evidence="12 13">
    <name type="scientific">Pseudocohnilembus persalinus</name>
    <name type="common">Ciliate</name>
    <dbReference type="NCBI Taxonomy" id="266149"/>
    <lineage>
        <taxon>Eukaryota</taxon>
        <taxon>Sar</taxon>
        <taxon>Alveolata</taxon>
        <taxon>Ciliophora</taxon>
        <taxon>Intramacronucleata</taxon>
        <taxon>Oligohymenophorea</taxon>
        <taxon>Scuticociliatia</taxon>
        <taxon>Philasterida</taxon>
        <taxon>Pseudocohnilembidae</taxon>
        <taxon>Pseudocohnilembus</taxon>
    </lineage>
</organism>
<dbReference type="InterPro" id="IPR008153">
    <property type="entry name" value="GAE_dom"/>
</dbReference>
<dbReference type="InterPro" id="IPR013041">
    <property type="entry name" value="Clathrin_app_Ig-like_sf"/>
</dbReference>
<gene>
    <name evidence="12" type="ORF">PPERSA_08494</name>
</gene>
<dbReference type="InterPro" id="IPR050840">
    <property type="entry name" value="Adaptor_Complx_Large_Subunit"/>
</dbReference>
<dbReference type="PIRSF" id="PIRSF037094">
    <property type="entry name" value="AP1_complex_gamma"/>
    <property type="match status" value="1"/>
</dbReference>
<dbReference type="Proteomes" id="UP000054937">
    <property type="component" value="Unassembled WGS sequence"/>
</dbReference>
<dbReference type="InParanoid" id="A0A0V0R6K0"/>
<keyword evidence="8 9" id="KW-0968">Cytoplasmic vesicle</keyword>
<evidence type="ECO:0000256" key="10">
    <source>
        <dbReference type="SAM" id="MobiDB-lite"/>
    </source>
</evidence>
<dbReference type="PROSITE" id="PS50180">
    <property type="entry name" value="GAE"/>
    <property type="match status" value="1"/>
</dbReference>
<feature type="compositionally biased region" description="Low complexity" evidence="10">
    <location>
        <begin position="8"/>
        <end position="17"/>
    </location>
</feature>
<evidence type="ECO:0000256" key="9">
    <source>
        <dbReference type="PIRNR" id="PIRNR037094"/>
    </source>
</evidence>
<dbReference type="Pfam" id="PF02883">
    <property type="entry name" value="Alpha_adaptinC2"/>
    <property type="match status" value="1"/>
</dbReference>
<feature type="compositionally biased region" description="Low complexity" evidence="10">
    <location>
        <begin position="710"/>
        <end position="741"/>
    </location>
</feature>
<dbReference type="Pfam" id="PF01602">
    <property type="entry name" value="Adaptin_N"/>
    <property type="match status" value="1"/>
</dbReference>
<dbReference type="InterPro" id="IPR016024">
    <property type="entry name" value="ARM-type_fold"/>
</dbReference>
<evidence type="ECO:0000259" key="11">
    <source>
        <dbReference type="PROSITE" id="PS50180"/>
    </source>
</evidence>
<keyword evidence="13" id="KW-1185">Reference proteome</keyword>
<dbReference type="OMA" id="AICAMRI"/>
<evidence type="ECO:0000256" key="3">
    <source>
        <dbReference type="ARBA" id="ARBA00006613"/>
    </source>
</evidence>
<feature type="region of interest" description="Disordered" evidence="10">
    <location>
        <begin position="1"/>
        <end position="20"/>
    </location>
</feature>
<dbReference type="GO" id="GO:0006886">
    <property type="term" value="P:intracellular protein transport"/>
    <property type="evidence" value="ECO:0007669"/>
    <property type="project" value="UniProtKB-UniRule"/>
</dbReference>
<feature type="compositionally biased region" description="Low complexity" evidence="10">
    <location>
        <begin position="687"/>
        <end position="701"/>
    </location>
</feature>
<dbReference type="Gene3D" id="1.25.10.10">
    <property type="entry name" value="Leucine-rich Repeat Variant"/>
    <property type="match status" value="1"/>
</dbReference>
<dbReference type="Gene3D" id="2.60.40.1230">
    <property type="match status" value="1"/>
</dbReference>
<feature type="compositionally biased region" description="Low complexity" evidence="10">
    <location>
        <begin position="659"/>
        <end position="673"/>
    </location>
</feature>
<evidence type="ECO:0000313" key="12">
    <source>
        <dbReference type="EMBL" id="KRX10091.1"/>
    </source>
</evidence>
<comment type="caution">
    <text evidence="12">The sequence shown here is derived from an EMBL/GenBank/DDBJ whole genome shotgun (WGS) entry which is preliminary data.</text>
</comment>
<evidence type="ECO:0000256" key="1">
    <source>
        <dbReference type="ARBA" id="ARBA00004156"/>
    </source>
</evidence>
<dbReference type="SMART" id="SM00809">
    <property type="entry name" value="Alpha_adaptinC2"/>
    <property type="match status" value="1"/>
</dbReference>
<keyword evidence="5 9" id="KW-0653">Protein transport</keyword>
<comment type="subcellular location">
    <subcellularLocation>
        <location evidence="1">Cytoplasmic vesicle membrane</location>
    </subcellularLocation>
    <subcellularLocation>
        <location evidence="2">Golgi apparatus</location>
    </subcellularLocation>
</comment>
<dbReference type="OrthoDB" id="28053at2759"/>
<dbReference type="InterPro" id="IPR002553">
    <property type="entry name" value="Clathrin/coatomer_adapt-like_N"/>
</dbReference>
<dbReference type="SUPFAM" id="SSF48371">
    <property type="entry name" value="ARM repeat"/>
    <property type="match status" value="1"/>
</dbReference>
<keyword evidence="4 9" id="KW-0813">Transport</keyword>
<dbReference type="EMBL" id="LDAU01000040">
    <property type="protein sequence ID" value="KRX10091.1"/>
    <property type="molecule type" value="Genomic_DNA"/>
</dbReference>
<feature type="region of interest" description="Disordered" evidence="10">
    <location>
        <begin position="629"/>
        <end position="760"/>
    </location>
</feature>
<dbReference type="SUPFAM" id="SSF49348">
    <property type="entry name" value="Clathrin adaptor appendage domain"/>
    <property type="match status" value="1"/>
</dbReference>
<keyword evidence="7 9" id="KW-0472">Membrane</keyword>
<name>A0A0V0R6K0_PSEPJ</name>
<proteinExistence type="inferred from homology"/>
<protein>
    <recommendedName>
        <fullName evidence="9">AP-1 complex subunit gamma</fullName>
    </recommendedName>
</protein>
<dbReference type="GO" id="GO:0016192">
    <property type="term" value="P:vesicle-mediated transport"/>
    <property type="evidence" value="ECO:0007669"/>
    <property type="project" value="InterPro"/>
</dbReference>
<reference evidence="12 13" key="1">
    <citation type="journal article" date="2015" name="Sci. Rep.">
        <title>Genome of the facultative scuticociliatosis pathogen Pseudocohnilembus persalinus provides insight into its virulence through horizontal gene transfer.</title>
        <authorList>
            <person name="Xiong J."/>
            <person name="Wang G."/>
            <person name="Cheng J."/>
            <person name="Tian M."/>
            <person name="Pan X."/>
            <person name="Warren A."/>
            <person name="Jiang C."/>
            <person name="Yuan D."/>
            <person name="Miao W."/>
        </authorList>
    </citation>
    <scope>NUCLEOTIDE SEQUENCE [LARGE SCALE GENOMIC DNA]</scope>
    <source>
        <strain evidence="12">36N120E</strain>
    </source>
</reference>
<dbReference type="InterPro" id="IPR011989">
    <property type="entry name" value="ARM-like"/>
</dbReference>
<dbReference type="GO" id="GO:0030121">
    <property type="term" value="C:AP-1 adaptor complex"/>
    <property type="evidence" value="ECO:0007669"/>
    <property type="project" value="InterPro"/>
</dbReference>
<evidence type="ECO:0000256" key="6">
    <source>
        <dbReference type="ARBA" id="ARBA00023034"/>
    </source>
</evidence>
<dbReference type="AlphaFoldDB" id="A0A0V0R6K0"/>
<evidence type="ECO:0000256" key="4">
    <source>
        <dbReference type="ARBA" id="ARBA00022448"/>
    </source>
</evidence>
<evidence type="ECO:0000256" key="8">
    <source>
        <dbReference type="ARBA" id="ARBA00023329"/>
    </source>
</evidence>
<evidence type="ECO:0000256" key="5">
    <source>
        <dbReference type="ARBA" id="ARBA00022927"/>
    </source>
</evidence>
<sequence>MIQKILESQHSSSQSSSNTKLRDLIKSIRACKTQAEERALVQREKAAIRESFSNNEAEYRPRNVAKLLFINMLGHNTDFGQMECLNLITASSFTEKRIGYLGLTQLLHEQSEVLLMATHRIQNDLKSSSNYIISLALVALSEICTADMCRTIYPDVLSIMTKGTSFVKKKAALAATKIAKKLPDAIEQIVEKVDKLMEDRHHGVLLSTLGLVEELVYLEPKTKTSFRKYFTSMIRVMKGLVSTYSAEFDISGISDPFLQIQILIYFRLMAAGNKELSDEVSDTLANIASTTSPNKNTGNAVLYECVQTIFSIESTNSLKTLGINILAKFLTHKDANSKYCSLFMLKNVLNFDINAVAKHKQMIMDCLKENDISIKQLALDLTYLISDENNVKIVIKELLNFLLSQNDRDFLKELTLKICLIVDKHSPNKRWYVDTVVKVLTLAGNFVNEDSISLLIHLVCGTPDLQTYALHKLYFALQEHLNQEGLSKATLYILGEFGQNLVTGEVKGEDGNPIIVTEEDIILLVERVFERVNQDQSIKEYGLTALLKLYSKFFTQSGKIIQLITKQTTSTDAEVQKRACEYLQILEPYWDDYRAAICETIPEYEGITNENLTQKPTGDVNLQQMSVEPEKQTVQENQIQEDGGAPDIDDLLGGGEMITTTNNNNNQNNTQNNDLDLMDLMGPPPQQQQNASNNSQNQNNNDLDILNLYGGNTQSSQQQQQFGNNNNNPFGNNQQTSNNNPMDDLFGDFGGSSSQSNSQQNNVHKITAFSDSNIEIQLSCTKNGNVTNIDTSFNNKTGNLATDIVFQVAVQKHLKLELNSINQSKIPPNSQGQTNQNMKITNTMQGEKSIAMKVKVGYTMNGQQLGDQVVIKDFPQGW</sequence>
<feature type="domain" description="GAE" evidence="11">
    <location>
        <begin position="761"/>
        <end position="875"/>
    </location>
</feature>
<evidence type="ECO:0000256" key="2">
    <source>
        <dbReference type="ARBA" id="ARBA00004555"/>
    </source>
</evidence>
<dbReference type="PANTHER" id="PTHR22780">
    <property type="entry name" value="ADAPTIN, ALPHA/GAMMA/EPSILON"/>
    <property type="match status" value="1"/>
</dbReference>
<keyword evidence="6 9" id="KW-0333">Golgi apparatus</keyword>
<dbReference type="FunCoup" id="A0A0V0R6K0">
    <property type="interactions" value="320"/>
</dbReference>
<evidence type="ECO:0000256" key="7">
    <source>
        <dbReference type="ARBA" id="ARBA00023136"/>
    </source>
</evidence>
<evidence type="ECO:0000313" key="13">
    <source>
        <dbReference type="Proteomes" id="UP000054937"/>
    </source>
</evidence>
<comment type="similarity">
    <text evidence="3 9">Belongs to the adaptor complexes large subunit family.</text>
</comment>